<feature type="compositionally biased region" description="Basic and acidic residues" evidence="1">
    <location>
        <begin position="1"/>
        <end position="16"/>
    </location>
</feature>
<dbReference type="PROSITE" id="PS00380">
    <property type="entry name" value="RHODANESE_1"/>
    <property type="match status" value="1"/>
</dbReference>
<proteinExistence type="predicted"/>
<dbReference type="InterPro" id="IPR001763">
    <property type="entry name" value="Rhodanese-like_dom"/>
</dbReference>
<dbReference type="InterPro" id="IPR001307">
    <property type="entry name" value="Thiosulphate_STrfase_CS"/>
</dbReference>
<sequence length="127" mass="13708">MKTAHDLVQEARKSVDEQAPEAVRQRMADADTLVIDVREPDEYGQGHLPGAISIPRGMLEFRISSEPALQRTERPLLVYCKTGGRAALATVSLQSMGFGQVVSLAGGYEAWLAAGLPIDKPADIAFD</sequence>
<evidence type="ECO:0000313" key="4">
    <source>
        <dbReference type="Proteomes" id="UP000244173"/>
    </source>
</evidence>
<feature type="region of interest" description="Disordered" evidence="1">
    <location>
        <begin position="1"/>
        <end position="22"/>
    </location>
</feature>
<dbReference type="STRING" id="1122240.GCA_000620105_02839"/>
<evidence type="ECO:0000259" key="2">
    <source>
        <dbReference type="PROSITE" id="PS50206"/>
    </source>
</evidence>
<gene>
    <name evidence="3" type="ORF">DAI18_18680</name>
</gene>
<dbReference type="KEGG" id="maer:DAI18_18680"/>
<dbReference type="EMBL" id="CP028519">
    <property type="protein sequence ID" value="AVY96181.1"/>
    <property type="molecule type" value="Genomic_DNA"/>
</dbReference>
<reference evidence="3 4" key="1">
    <citation type="submission" date="2018-04" db="EMBL/GenBank/DDBJ databases">
        <title>Denitrifier Microvirgula.</title>
        <authorList>
            <person name="Anderson E."/>
            <person name="Jang J."/>
            <person name="Ishii S."/>
        </authorList>
    </citation>
    <scope>NUCLEOTIDE SEQUENCE [LARGE SCALE GENOMIC DNA]</scope>
    <source>
        <strain evidence="3 4">BE2.4</strain>
    </source>
</reference>
<feature type="domain" description="Rhodanese" evidence="2">
    <location>
        <begin position="28"/>
        <end position="120"/>
    </location>
</feature>
<evidence type="ECO:0000313" key="3">
    <source>
        <dbReference type="EMBL" id="AVY96181.1"/>
    </source>
</evidence>
<dbReference type="AlphaFoldDB" id="A0A2S0PFN2"/>
<evidence type="ECO:0000256" key="1">
    <source>
        <dbReference type="SAM" id="MobiDB-lite"/>
    </source>
</evidence>
<dbReference type="PANTHER" id="PTHR43031:SF1">
    <property type="entry name" value="PYRIDINE NUCLEOTIDE-DISULPHIDE OXIDOREDUCTASE"/>
    <property type="match status" value="1"/>
</dbReference>
<organism evidence="3 4">
    <name type="scientific">Microvirgula aerodenitrificans</name>
    <dbReference type="NCBI Taxonomy" id="57480"/>
    <lineage>
        <taxon>Bacteria</taxon>
        <taxon>Pseudomonadati</taxon>
        <taxon>Pseudomonadota</taxon>
        <taxon>Betaproteobacteria</taxon>
        <taxon>Neisseriales</taxon>
        <taxon>Aquaspirillaceae</taxon>
        <taxon>Microvirgula</taxon>
    </lineage>
</organism>
<name>A0A2S0PFN2_9NEIS</name>
<dbReference type="PROSITE" id="PS50206">
    <property type="entry name" value="RHODANESE_3"/>
    <property type="match status" value="1"/>
</dbReference>
<accession>A0A2S0PFN2</accession>
<dbReference type="GO" id="GO:0004792">
    <property type="term" value="F:thiosulfate-cyanide sulfurtransferase activity"/>
    <property type="evidence" value="ECO:0007669"/>
    <property type="project" value="InterPro"/>
</dbReference>
<protein>
    <submittedName>
        <fullName evidence="3">Rhodanese</fullName>
    </submittedName>
</protein>
<dbReference type="Gene3D" id="3.40.250.10">
    <property type="entry name" value="Rhodanese-like domain"/>
    <property type="match status" value="1"/>
</dbReference>
<dbReference type="Pfam" id="PF00581">
    <property type="entry name" value="Rhodanese"/>
    <property type="match status" value="1"/>
</dbReference>
<dbReference type="PANTHER" id="PTHR43031">
    <property type="entry name" value="FAD-DEPENDENT OXIDOREDUCTASE"/>
    <property type="match status" value="1"/>
</dbReference>
<keyword evidence="4" id="KW-1185">Reference proteome</keyword>
<dbReference type="Proteomes" id="UP000244173">
    <property type="component" value="Chromosome"/>
</dbReference>
<dbReference type="InterPro" id="IPR050229">
    <property type="entry name" value="GlpE_sulfurtransferase"/>
</dbReference>
<dbReference type="OrthoDB" id="9814704at2"/>
<dbReference type="SMART" id="SM00450">
    <property type="entry name" value="RHOD"/>
    <property type="match status" value="1"/>
</dbReference>
<dbReference type="InterPro" id="IPR036873">
    <property type="entry name" value="Rhodanese-like_dom_sf"/>
</dbReference>
<dbReference type="SUPFAM" id="SSF52821">
    <property type="entry name" value="Rhodanese/Cell cycle control phosphatase"/>
    <property type="match status" value="1"/>
</dbReference>